<evidence type="ECO:0000256" key="2">
    <source>
        <dbReference type="SAM" id="MobiDB-lite"/>
    </source>
</evidence>
<dbReference type="InterPro" id="IPR034829">
    <property type="entry name" value="DnaD-like_sf"/>
</dbReference>
<feature type="compositionally biased region" description="Basic and acidic residues" evidence="2">
    <location>
        <begin position="405"/>
        <end position="441"/>
    </location>
</feature>
<organism evidence="5 6">
    <name type="scientific">Salinibacillus aidingensis</name>
    <dbReference type="NCBI Taxonomy" id="237684"/>
    <lineage>
        <taxon>Bacteria</taxon>
        <taxon>Bacillati</taxon>
        <taxon>Bacillota</taxon>
        <taxon>Bacilli</taxon>
        <taxon>Bacillales</taxon>
        <taxon>Bacillaceae</taxon>
        <taxon>Salinibacillus</taxon>
    </lineage>
</organism>
<evidence type="ECO:0000313" key="6">
    <source>
        <dbReference type="Proteomes" id="UP001500880"/>
    </source>
</evidence>
<feature type="compositionally biased region" description="Basic residues" evidence="2">
    <location>
        <begin position="395"/>
        <end position="404"/>
    </location>
</feature>
<proteinExistence type="inferred from homology"/>
<sequence>MNDRIKSLLPNDRYYTKLQASCHEDYVLALTHLYQPLIGIQAVSIYLTMVNEAKMNRDCSTHHHIMNMVNIDLDDFYEARIKLEAIGLLKTYMADTDVRTYYYVLIPPFSTAAFFEDSMLSILLEHHIGQKPYNDLKRKLISSTIPDQVSDQTKSFKDVFSTVQKPAADLPASDSTHEQESTPEPALEEEMKVDFEWLEQSLRKNNMNTAKIFTTENRSLINNLAEIYQVDTIYLEKAILWSVNENMELLKDELHEVCKDYYAKTFHTEKPELQLKINNKKEQSNDQKPVPQSKEGKLIQHFENITHREILEDFSRTGVASEQEVKMITNAMFRHGLPQSVINVLVHYVLQKSDMKLTRNYIEKIATHWARKNVKTAKQAMQLAKSEAKLYQSWGKKRNTHKKKEVLPEWFKKESQSEQQKTKQPEKSEQDIQKEKQELQEALKNMSTKSFNH</sequence>
<dbReference type="Pfam" id="PF25888">
    <property type="entry name" value="WHD_DnaB"/>
    <property type="match status" value="1"/>
</dbReference>
<feature type="domain" description="Replicative helicase loading/DNA remodeling protein DnaB N-terminal winged helix" evidence="4">
    <location>
        <begin position="10"/>
        <end position="233"/>
    </location>
</feature>
<evidence type="ECO:0000259" key="3">
    <source>
        <dbReference type="Pfam" id="PF07261"/>
    </source>
</evidence>
<feature type="region of interest" description="Disordered" evidence="2">
    <location>
        <begin position="394"/>
        <end position="453"/>
    </location>
</feature>
<name>A0ABP3KTQ5_9BACI</name>
<dbReference type="EMBL" id="BAAADO010000001">
    <property type="protein sequence ID" value="GAA0483973.1"/>
    <property type="molecule type" value="Genomic_DNA"/>
</dbReference>
<dbReference type="Proteomes" id="UP001500880">
    <property type="component" value="Unassembled WGS sequence"/>
</dbReference>
<comment type="caution">
    <text evidence="5">The sequence shown here is derived from an EMBL/GenBank/DDBJ whole genome shotgun (WGS) entry which is preliminary data.</text>
</comment>
<dbReference type="SUPFAM" id="SSF158499">
    <property type="entry name" value="DnaD domain-like"/>
    <property type="match status" value="1"/>
</dbReference>
<keyword evidence="6" id="KW-1185">Reference proteome</keyword>
<dbReference type="Gene3D" id="1.10.10.630">
    <property type="entry name" value="DnaD domain-like"/>
    <property type="match status" value="1"/>
</dbReference>
<dbReference type="Pfam" id="PF07261">
    <property type="entry name" value="DnaB_2"/>
    <property type="match status" value="1"/>
</dbReference>
<reference evidence="6" key="1">
    <citation type="journal article" date="2019" name="Int. J. Syst. Evol. Microbiol.">
        <title>The Global Catalogue of Microorganisms (GCM) 10K type strain sequencing project: providing services to taxonomists for standard genome sequencing and annotation.</title>
        <authorList>
            <consortium name="The Broad Institute Genomics Platform"/>
            <consortium name="The Broad Institute Genome Sequencing Center for Infectious Disease"/>
            <person name="Wu L."/>
            <person name="Ma J."/>
        </authorList>
    </citation>
    <scope>NUCLEOTIDE SEQUENCE [LARGE SCALE GENOMIC DNA]</scope>
    <source>
        <strain evidence="6">JCM 12389</strain>
    </source>
</reference>
<feature type="region of interest" description="Disordered" evidence="2">
    <location>
        <begin position="167"/>
        <end position="189"/>
    </location>
</feature>
<evidence type="ECO:0000259" key="4">
    <source>
        <dbReference type="Pfam" id="PF25888"/>
    </source>
</evidence>
<dbReference type="InterPro" id="IPR058660">
    <property type="entry name" value="WHD_DnaB"/>
</dbReference>
<evidence type="ECO:0000256" key="1">
    <source>
        <dbReference type="ARBA" id="ARBA00093462"/>
    </source>
</evidence>
<feature type="domain" description="DnaB/C C-terminal" evidence="3">
    <location>
        <begin position="319"/>
        <end position="382"/>
    </location>
</feature>
<protein>
    <submittedName>
        <fullName evidence="5">Replication initiation membrane attachment protein DnaB</fullName>
    </submittedName>
</protein>
<evidence type="ECO:0000313" key="5">
    <source>
        <dbReference type="EMBL" id="GAA0483973.1"/>
    </source>
</evidence>
<gene>
    <name evidence="5" type="primary">dnaB_1</name>
    <name evidence="5" type="ORF">GCM10008986_06450</name>
</gene>
<dbReference type="RefSeq" id="WP_343837465.1">
    <property type="nucleotide sequence ID" value="NZ_BAAADO010000001.1"/>
</dbReference>
<comment type="similarity">
    <text evidence="1">Belongs to the DnaB/DnaD family.</text>
</comment>
<dbReference type="InterPro" id="IPR006343">
    <property type="entry name" value="DnaB/C_C"/>
</dbReference>
<accession>A0ABP3KTQ5</accession>